<dbReference type="AlphaFoldDB" id="A0A512DRV1"/>
<accession>A0A512DRV1</accession>
<dbReference type="RefSeq" id="WP_044429112.1">
    <property type="nucleotide sequence ID" value="NZ_BJYZ01000013.1"/>
</dbReference>
<organism evidence="2 3">
    <name type="scientific">Skermanella aerolata</name>
    <dbReference type="NCBI Taxonomy" id="393310"/>
    <lineage>
        <taxon>Bacteria</taxon>
        <taxon>Pseudomonadati</taxon>
        <taxon>Pseudomonadota</taxon>
        <taxon>Alphaproteobacteria</taxon>
        <taxon>Rhodospirillales</taxon>
        <taxon>Azospirillaceae</taxon>
        <taxon>Skermanella</taxon>
    </lineage>
</organism>
<reference evidence="2 3" key="1">
    <citation type="submission" date="2019-07" db="EMBL/GenBank/DDBJ databases">
        <title>Whole genome shotgun sequence of Skermanella aerolata NBRC 106429.</title>
        <authorList>
            <person name="Hosoyama A."/>
            <person name="Uohara A."/>
            <person name="Ohji S."/>
            <person name="Ichikawa N."/>
        </authorList>
    </citation>
    <scope>NUCLEOTIDE SEQUENCE [LARGE SCALE GENOMIC DNA]</scope>
    <source>
        <strain evidence="2 3">NBRC 106429</strain>
    </source>
</reference>
<feature type="signal peptide" evidence="1">
    <location>
        <begin position="1"/>
        <end position="21"/>
    </location>
</feature>
<dbReference type="PROSITE" id="PS51257">
    <property type="entry name" value="PROKAR_LIPOPROTEIN"/>
    <property type="match status" value="1"/>
</dbReference>
<dbReference type="Proteomes" id="UP000321523">
    <property type="component" value="Unassembled WGS sequence"/>
</dbReference>
<keyword evidence="3" id="KW-1185">Reference proteome</keyword>
<protein>
    <recommendedName>
        <fullName evidence="4">Lipoprotein</fullName>
    </recommendedName>
</protein>
<proteinExistence type="predicted"/>
<comment type="caution">
    <text evidence="2">The sequence shown here is derived from an EMBL/GenBank/DDBJ whole genome shotgun (WGS) entry which is preliminary data.</text>
</comment>
<dbReference type="EMBL" id="BJYZ01000013">
    <property type="protein sequence ID" value="GEO38940.1"/>
    <property type="molecule type" value="Genomic_DNA"/>
</dbReference>
<evidence type="ECO:0000313" key="2">
    <source>
        <dbReference type="EMBL" id="GEO38940.1"/>
    </source>
</evidence>
<evidence type="ECO:0000256" key="1">
    <source>
        <dbReference type="SAM" id="SignalP"/>
    </source>
</evidence>
<dbReference type="OrthoDB" id="7375502at2"/>
<evidence type="ECO:0008006" key="4">
    <source>
        <dbReference type="Google" id="ProtNLM"/>
    </source>
</evidence>
<feature type="chain" id="PRO_5021765089" description="Lipoprotein" evidence="1">
    <location>
        <begin position="22"/>
        <end position="191"/>
    </location>
</feature>
<sequence>MARFVATAAPAVTLTFALALSACSGSRVVSDNVSTAYSPLEFSSAAGGRDLATEVYGNPFPVDQSSFDRSVTDLMQGQHFGPPTHFTTTPDESANRRYKVVMVFNPAENIANPQICSGGPIATDKRPGQPIRLQAAFCRGGTLTSTNGWAPAVASPQDAAFRSLITDTTFELFPLRDPNRSDSNCGMSIGC</sequence>
<keyword evidence="1" id="KW-0732">Signal</keyword>
<evidence type="ECO:0000313" key="3">
    <source>
        <dbReference type="Proteomes" id="UP000321523"/>
    </source>
</evidence>
<gene>
    <name evidence="2" type="ORF">SAE02_30880</name>
</gene>
<name>A0A512DRV1_9PROT</name>